<protein>
    <recommendedName>
        <fullName evidence="2">Carboxypeptidase</fullName>
        <ecNumber evidence="2">3.4.16.-</ecNumber>
    </recommendedName>
</protein>
<organism evidence="3 4">
    <name type="scientific">Vanilla planifolia</name>
    <name type="common">Vanilla</name>
    <dbReference type="NCBI Taxonomy" id="51239"/>
    <lineage>
        <taxon>Eukaryota</taxon>
        <taxon>Viridiplantae</taxon>
        <taxon>Streptophyta</taxon>
        <taxon>Embryophyta</taxon>
        <taxon>Tracheophyta</taxon>
        <taxon>Spermatophyta</taxon>
        <taxon>Magnoliopsida</taxon>
        <taxon>Liliopsida</taxon>
        <taxon>Asparagales</taxon>
        <taxon>Orchidaceae</taxon>
        <taxon>Vanilloideae</taxon>
        <taxon>Vanilleae</taxon>
        <taxon>Vanilla</taxon>
    </lineage>
</organism>
<dbReference type="PROSITE" id="PS00131">
    <property type="entry name" value="CARBOXYPEPT_SER_SER"/>
    <property type="match status" value="1"/>
</dbReference>
<dbReference type="AlphaFoldDB" id="A0A835RUR5"/>
<dbReference type="Gene3D" id="6.10.250.940">
    <property type="match status" value="1"/>
</dbReference>
<evidence type="ECO:0000256" key="1">
    <source>
        <dbReference type="ARBA" id="ARBA00009431"/>
    </source>
</evidence>
<keyword evidence="2" id="KW-0121">Carboxypeptidase</keyword>
<comment type="similarity">
    <text evidence="1 2">Belongs to the peptidase S10 family.</text>
</comment>
<dbReference type="EMBL" id="JADCNL010000001">
    <property type="protein sequence ID" value="KAG0498920.1"/>
    <property type="molecule type" value="Genomic_DNA"/>
</dbReference>
<accession>A0A835RUR5</accession>
<dbReference type="SUPFAM" id="SSF53474">
    <property type="entry name" value="alpha/beta-Hydrolases"/>
    <property type="match status" value="1"/>
</dbReference>
<keyword evidence="2" id="KW-0732">Signal</keyword>
<dbReference type="InterPro" id="IPR001563">
    <property type="entry name" value="Peptidase_S10"/>
</dbReference>
<evidence type="ECO:0000256" key="2">
    <source>
        <dbReference type="RuleBase" id="RU361156"/>
    </source>
</evidence>
<dbReference type="Gene3D" id="3.40.50.1820">
    <property type="entry name" value="alpha/beta hydrolase"/>
    <property type="match status" value="1"/>
</dbReference>
<dbReference type="PANTHER" id="PTHR11802">
    <property type="entry name" value="SERINE PROTEASE FAMILY S10 SERINE CARBOXYPEPTIDASE"/>
    <property type="match status" value="1"/>
</dbReference>
<dbReference type="EC" id="3.4.16.-" evidence="2"/>
<proteinExistence type="inferred from homology"/>
<dbReference type="InterPro" id="IPR018202">
    <property type="entry name" value="Ser_caboxypep_ser_AS"/>
</dbReference>
<reference evidence="3 4" key="1">
    <citation type="journal article" date="2020" name="Nat. Food">
        <title>A phased Vanilla planifolia genome enables genetic improvement of flavour and production.</title>
        <authorList>
            <person name="Hasing T."/>
            <person name="Tang H."/>
            <person name="Brym M."/>
            <person name="Khazi F."/>
            <person name="Huang T."/>
            <person name="Chambers A.H."/>
        </authorList>
    </citation>
    <scope>NUCLEOTIDE SEQUENCE [LARGE SCALE GENOMIC DNA]</scope>
    <source>
        <tissue evidence="3">Leaf</tissue>
    </source>
</reference>
<dbReference type="Proteomes" id="UP000636800">
    <property type="component" value="Chromosome 1"/>
</dbReference>
<sequence length="405" mass="46030">MAASPFPTFQPLFLSILLLAALAAVETVPLQQKLDQIDRLPGQPIVEFKQYSGYVSLWTPPPAERYSTGLLRLQRTRNLLRFSCGLTVARAVPLLAMERLRRLALSAFTLMAGPSSSTSTLGIMRLTCCSWNRQRGLASRILILPQISTQLETIGQVCGLYKQAIDSYNFLVNWFERFPQYKHREFYIAGESYAGHYIPQLSQIVYRRNIGVENPCINFKGFMVGNGVTDDYHDYIGTFEYWWTHGLISDESYHKLMVSCDIESTMYPSDECAKSLDEAFDEMGNIDAYSIYTPTCNSSSSLLTRSFRGHYQWVRRAYDPCTENYATVYYNTPNVQRALHANTTGLNYTWQTCSDIVGPTNWSDSPRSMLPIYKELIEAGLRIWVFSGDTDAVVPVTATRRLLMP</sequence>
<comment type="caution">
    <text evidence="3">The sequence shown here is derived from an EMBL/GenBank/DDBJ whole genome shotgun (WGS) entry which is preliminary data.</text>
</comment>
<evidence type="ECO:0000313" key="4">
    <source>
        <dbReference type="Proteomes" id="UP000636800"/>
    </source>
</evidence>
<gene>
    <name evidence="3" type="ORF">HPP92_003611</name>
</gene>
<dbReference type="InterPro" id="IPR029058">
    <property type="entry name" value="AB_hydrolase_fold"/>
</dbReference>
<dbReference type="Pfam" id="PF00450">
    <property type="entry name" value="Peptidase_S10"/>
    <property type="match status" value="1"/>
</dbReference>
<name>A0A835RUR5_VANPL</name>
<feature type="chain" id="PRO_5033098664" description="Carboxypeptidase" evidence="2">
    <location>
        <begin position="28"/>
        <end position="405"/>
    </location>
</feature>
<evidence type="ECO:0000313" key="3">
    <source>
        <dbReference type="EMBL" id="KAG0498920.1"/>
    </source>
</evidence>
<keyword evidence="2" id="KW-0378">Hydrolase</keyword>
<dbReference type="GO" id="GO:0005773">
    <property type="term" value="C:vacuole"/>
    <property type="evidence" value="ECO:0007669"/>
    <property type="project" value="TreeGrafter"/>
</dbReference>
<dbReference type="GO" id="GO:0004185">
    <property type="term" value="F:serine-type carboxypeptidase activity"/>
    <property type="evidence" value="ECO:0007669"/>
    <property type="project" value="UniProtKB-UniRule"/>
</dbReference>
<keyword evidence="4" id="KW-1185">Reference proteome</keyword>
<keyword evidence="2" id="KW-0645">Protease</keyword>
<dbReference type="Gene3D" id="3.40.50.11320">
    <property type="match status" value="1"/>
</dbReference>
<dbReference type="PANTHER" id="PTHR11802:SF198">
    <property type="entry name" value="SERINE CARBOXYPEPTIDASE-LIKE 27"/>
    <property type="match status" value="1"/>
</dbReference>
<dbReference type="GO" id="GO:0006508">
    <property type="term" value="P:proteolysis"/>
    <property type="evidence" value="ECO:0007669"/>
    <property type="project" value="UniProtKB-KW"/>
</dbReference>
<feature type="signal peptide" evidence="2">
    <location>
        <begin position="1"/>
        <end position="27"/>
    </location>
</feature>
<dbReference type="OrthoDB" id="193931at2759"/>